<dbReference type="Gene3D" id="3.10.450.40">
    <property type="match status" value="1"/>
</dbReference>
<evidence type="ECO:0000313" key="2">
    <source>
        <dbReference type="Proteomes" id="UP000199504"/>
    </source>
</evidence>
<dbReference type="STRING" id="262898.GA0070564_102451"/>
<sequence>MDRTERERETARNRYLGWGLAFAETLPGIDITRDISFSAGPDGRVLDLVRGPDNVTQALAVALTTLRGSNVFDAEFGFDGLNALAENIEPVLIREQVRVAVITLLHRDPRVRRIVDVNLDDGRLGIDADPALRASRTLRVEVQFETVTDDRLAVRLGELPGV</sequence>
<evidence type="ECO:0000313" key="1">
    <source>
        <dbReference type="EMBL" id="SCE98686.1"/>
    </source>
</evidence>
<evidence type="ECO:0008006" key="3">
    <source>
        <dbReference type="Google" id="ProtNLM"/>
    </source>
</evidence>
<dbReference type="Proteomes" id="UP000199504">
    <property type="component" value="Unassembled WGS sequence"/>
</dbReference>
<protein>
    <recommendedName>
        <fullName evidence="3">IraD/Gp25-like domain-containing protein</fullName>
    </recommendedName>
</protein>
<dbReference type="AlphaFoldDB" id="A0A1C4WQX4"/>
<dbReference type="SUPFAM" id="SSF160719">
    <property type="entry name" value="gpW/gp25-like"/>
    <property type="match status" value="1"/>
</dbReference>
<dbReference type="OrthoDB" id="3373701at2"/>
<name>A0A1C4WQX4_9ACTN</name>
<accession>A0A1C4WQX4</accession>
<organism evidence="1 2">
    <name type="scientific">Micromonospora mirobrigensis</name>
    <dbReference type="NCBI Taxonomy" id="262898"/>
    <lineage>
        <taxon>Bacteria</taxon>
        <taxon>Bacillati</taxon>
        <taxon>Actinomycetota</taxon>
        <taxon>Actinomycetes</taxon>
        <taxon>Micromonosporales</taxon>
        <taxon>Micromonosporaceae</taxon>
        <taxon>Micromonospora</taxon>
    </lineage>
</organism>
<keyword evidence="2" id="KW-1185">Reference proteome</keyword>
<proteinExistence type="predicted"/>
<dbReference type="EMBL" id="FMCX01000002">
    <property type="protein sequence ID" value="SCE98686.1"/>
    <property type="molecule type" value="Genomic_DNA"/>
</dbReference>
<gene>
    <name evidence="1" type="ORF">GA0070564_102451</name>
</gene>
<dbReference type="RefSeq" id="WP_091605966.1">
    <property type="nucleotide sequence ID" value="NZ_FMCX01000002.1"/>
</dbReference>
<reference evidence="2" key="1">
    <citation type="submission" date="2016-06" db="EMBL/GenBank/DDBJ databases">
        <authorList>
            <person name="Varghese N."/>
            <person name="Submissions Spin"/>
        </authorList>
    </citation>
    <scope>NUCLEOTIDE SEQUENCE [LARGE SCALE GENOMIC DNA]</scope>
    <source>
        <strain evidence="2">DSM 44830</strain>
    </source>
</reference>